<keyword evidence="11" id="KW-0346">Stress response</keyword>
<keyword evidence="7 10" id="KW-0143">Chaperone</keyword>
<evidence type="ECO:0000313" key="13">
    <source>
        <dbReference type="EMBL" id="ATR78473.1"/>
    </source>
</evidence>
<dbReference type="SMART" id="SM01086">
    <property type="entry name" value="ClpB_D2-small"/>
    <property type="match status" value="1"/>
</dbReference>
<dbReference type="PROSITE" id="PS51903">
    <property type="entry name" value="CLP_R"/>
    <property type="match status" value="1"/>
</dbReference>
<dbReference type="CDD" id="cd00009">
    <property type="entry name" value="AAA"/>
    <property type="match status" value="1"/>
</dbReference>
<evidence type="ECO:0000256" key="9">
    <source>
        <dbReference type="PROSITE-ProRule" id="PRU01251"/>
    </source>
</evidence>
<dbReference type="SMART" id="SM00382">
    <property type="entry name" value="AAA"/>
    <property type="match status" value="2"/>
</dbReference>
<dbReference type="PRINTS" id="PR00300">
    <property type="entry name" value="CLPPROTEASEA"/>
</dbReference>
<dbReference type="GO" id="GO:0005524">
    <property type="term" value="F:ATP binding"/>
    <property type="evidence" value="ECO:0007669"/>
    <property type="project" value="UniProtKB-UniRule"/>
</dbReference>
<name>A0A2D2LTY5_FAUOS</name>
<comment type="subcellular location">
    <subcellularLocation>
        <location evidence="11">Cytoplasm</location>
    </subcellularLocation>
</comment>
<evidence type="ECO:0000256" key="3">
    <source>
        <dbReference type="ARBA" id="ARBA00022737"/>
    </source>
</evidence>
<evidence type="ECO:0000256" key="8">
    <source>
        <dbReference type="ARBA" id="ARBA00026057"/>
    </source>
</evidence>
<dbReference type="PROSITE" id="PS00871">
    <property type="entry name" value="CLPAB_2"/>
    <property type="match status" value="1"/>
</dbReference>
<feature type="coiled-coil region" evidence="11">
    <location>
        <begin position="409"/>
        <end position="489"/>
    </location>
</feature>
<dbReference type="InterPro" id="IPR018368">
    <property type="entry name" value="ClpA/B_CS1"/>
</dbReference>
<dbReference type="EMBL" id="CP024443">
    <property type="protein sequence ID" value="ATR78473.1"/>
    <property type="molecule type" value="Genomic_DNA"/>
</dbReference>
<dbReference type="InterPro" id="IPR003593">
    <property type="entry name" value="AAA+_ATPase"/>
</dbReference>
<evidence type="ECO:0000256" key="5">
    <source>
        <dbReference type="ARBA" id="ARBA00022840"/>
    </source>
</evidence>
<sequence>MQFDKFTNALQNALQQAQTLAVTRDHTAIEPIHLLSVLLNEPSNANVYEQAGANLNQLKTDVQQALNNQAVIGTPTGEVNLSPNTAKILNLAERHAQKAGDQFLSTDWVLVALAETGDTAKLLKKAGVNEPKLRQVINFIRGGDKVDTQNSEDQRDALNKYTIDLTARAESGELDPVIGRDDVIRRTIQVLSRRTKNNPVLIGEPGVGKTAIVEGLAQKIVNGDVPEGLRNKRVLSLDLGALIAGAKFRGEFEERLKAVLKDLAKSKGQVILFIDEIHTLVGAGKADGAMDAGNMLKPALARGELHCVGATTLDEYRQYIEKDAALERRFQKVFVDEPTVEDTIAILRGLKERYELHHGVDIQDSAIIAAAQMSNRYITDRKLPDKAIDLLDEAASRLKMELDSKPEALGKLESRLIQLKMERETLKHEDDEGAKSQLKLLDTQISELEKEYADLNEIWQAEKALVKGSQQLRDELDKARIAYEKAQREGDYETMSKLQYETIPQLEKRIKESDLAEQKEQTGKAPSVKLLRNKVTENEIAEVVAAATGIPVAKMMQGEREKMLHMEEKLHERVVGQDEAVRAVANAVRRSRAGLSDPNRPSGSFLFLGPTGVGKTELTKALASFLFDDENAMIRIDMSEFMEKHSVSRLVGAPPGYVGYEEGGVLTEAVRRRPYSVVLFDEVEKAHPDVFNILLQVLDDGRLTDSQGRVVDFKNTVIIMTSNLGSDKIQEMAGDSYEEIKAAVMNAVNQHFRPEFVNRIDEIVVFHPLGQEQMAGIADIQLSRLRKRLQERDMDIVLSDEAMTKLIAVGYDPVYGARPLKRAIQQEIENPLSVKLLSGEFVAGDTIKVDVDEQGNFTFDKLRVS</sequence>
<protein>
    <recommendedName>
        <fullName evidence="2 11">Chaperone protein ClpB</fullName>
    </recommendedName>
</protein>
<dbReference type="FunFam" id="1.10.8.60:FF:000017">
    <property type="entry name" value="ATP-dependent chaperone ClpB"/>
    <property type="match status" value="1"/>
</dbReference>
<reference evidence="14" key="1">
    <citation type="submission" date="2017-11" db="EMBL/GenBank/DDBJ databases">
        <title>Complete genome sequence of Moraxella osloensis NP7 isolated from human skin.</title>
        <authorList>
            <person name="Lee K."/>
            <person name="Lim J.Y."/>
            <person name="Hwang I."/>
        </authorList>
    </citation>
    <scope>NUCLEOTIDE SEQUENCE [LARGE SCALE GENOMIC DNA]</scope>
    <source>
        <strain evidence="14">NP7</strain>
    </source>
</reference>
<dbReference type="InterPro" id="IPR001270">
    <property type="entry name" value="ClpA/B"/>
</dbReference>
<evidence type="ECO:0000256" key="1">
    <source>
        <dbReference type="ARBA" id="ARBA00008675"/>
    </source>
</evidence>
<dbReference type="Pfam" id="PF10431">
    <property type="entry name" value="ClpB_D2-small"/>
    <property type="match status" value="1"/>
</dbReference>
<dbReference type="Pfam" id="PF02861">
    <property type="entry name" value="Clp_N"/>
    <property type="match status" value="1"/>
</dbReference>
<dbReference type="GO" id="GO:0016887">
    <property type="term" value="F:ATP hydrolysis activity"/>
    <property type="evidence" value="ECO:0007669"/>
    <property type="project" value="InterPro"/>
</dbReference>
<dbReference type="InterPro" id="IPR036628">
    <property type="entry name" value="Clp_N_dom_sf"/>
</dbReference>
<dbReference type="FunFam" id="3.40.50.300:FF:000120">
    <property type="entry name" value="ATP-dependent chaperone ClpB"/>
    <property type="match status" value="1"/>
</dbReference>
<dbReference type="Pfam" id="PF17871">
    <property type="entry name" value="AAA_lid_9"/>
    <property type="match status" value="1"/>
</dbReference>
<dbReference type="InterPro" id="IPR019489">
    <property type="entry name" value="Clp_ATPase_C"/>
</dbReference>
<dbReference type="RefSeq" id="WP_100269775.1">
    <property type="nucleotide sequence ID" value="NZ_CP024443.1"/>
</dbReference>
<dbReference type="InterPro" id="IPR027417">
    <property type="entry name" value="P-loop_NTPase"/>
</dbReference>
<dbReference type="GO" id="GO:0034605">
    <property type="term" value="P:cellular response to heat"/>
    <property type="evidence" value="ECO:0007669"/>
    <property type="project" value="TreeGrafter"/>
</dbReference>
<comment type="function">
    <text evidence="11">Part of a stress-induced multi-chaperone system, it is involved in the recovery of the cell from heat-induced damage, in cooperation with DnaK, DnaJ and GrpE.</text>
</comment>
<dbReference type="AlphaFoldDB" id="A0A2D2LTY5"/>
<feature type="domain" description="Clp R" evidence="12">
    <location>
        <begin position="3"/>
        <end position="143"/>
    </location>
</feature>
<dbReference type="PROSITE" id="PS00870">
    <property type="entry name" value="CLPAB_1"/>
    <property type="match status" value="1"/>
</dbReference>
<dbReference type="InterPro" id="IPR028299">
    <property type="entry name" value="ClpA/B_CS2"/>
</dbReference>
<dbReference type="GO" id="GO:0042026">
    <property type="term" value="P:protein refolding"/>
    <property type="evidence" value="ECO:0007669"/>
    <property type="project" value="UniProtKB-UniRule"/>
</dbReference>
<keyword evidence="11" id="KW-0963">Cytoplasm</keyword>
<dbReference type="Pfam" id="PF00004">
    <property type="entry name" value="AAA"/>
    <property type="match status" value="1"/>
</dbReference>
<accession>A0A2D2LTY5</accession>
<evidence type="ECO:0000256" key="11">
    <source>
        <dbReference type="RuleBase" id="RU362034"/>
    </source>
</evidence>
<evidence type="ECO:0000256" key="4">
    <source>
        <dbReference type="ARBA" id="ARBA00022741"/>
    </source>
</evidence>
<gene>
    <name evidence="11 13" type="primary">clpB</name>
    <name evidence="13" type="ORF">NP7_03900</name>
</gene>
<dbReference type="FunFam" id="3.40.50.300:FF:000025">
    <property type="entry name" value="ATP-dependent Clp protease subunit"/>
    <property type="match status" value="1"/>
</dbReference>
<dbReference type="SUPFAM" id="SSF81923">
    <property type="entry name" value="Double Clp-N motif"/>
    <property type="match status" value="1"/>
</dbReference>
<evidence type="ECO:0000256" key="6">
    <source>
        <dbReference type="ARBA" id="ARBA00023054"/>
    </source>
</evidence>
<keyword evidence="5 10" id="KW-0067">ATP-binding</keyword>
<dbReference type="PANTHER" id="PTHR11638">
    <property type="entry name" value="ATP-DEPENDENT CLP PROTEASE"/>
    <property type="match status" value="1"/>
</dbReference>
<dbReference type="CDD" id="cd19499">
    <property type="entry name" value="RecA-like_ClpB_Hsp104-like"/>
    <property type="match status" value="1"/>
</dbReference>
<dbReference type="SUPFAM" id="SSF52540">
    <property type="entry name" value="P-loop containing nucleoside triphosphate hydrolases"/>
    <property type="match status" value="2"/>
</dbReference>
<dbReference type="InterPro" id="IPR004176">
    <property type="entry name" value="Clp_R_N"/>
</dbReference>
<evidence type="ECO:0000259" key="12">
    <source>
        <dbReference type="PROSITE" id="PS51903"/>
    </source>
</evidence>
<evidence type="ECO:0000256" key="2">
    <source>
        <dbReference type="ARBA" id="ARBA00017574"/>
    </source>
</evidence>
<organism evidence="13 14">
    <name type="scientific">Faucicola osloensis</name>
    <name type="common">Moraxella osloensis</name>
    <dbReference type="NCBI Taxonomy" id="34062"/>
    <lineage>
        <taxon>Bacteria</taxon>
        <taxon>Pseudomonadati</taxon>
        <taxon>Pseudomonadota</taxon>
        <taxon>Gammaproteobacteria</taxon>
        <taxon>Moraxellales</taxon>
        <taxon>Moraxellaceae</taxon>
        <taxon>Faucicola</taxon>
    </lineage>
</organism>
<comment type="similarity">
    <text evidence="1 10">Belongs to the ClpA/ClpB family.</text>
</comment>
<dbReference type="InterPro" id="IPR050130">
    <property type="entry name" value="ClpA_ClpB"/>
</dbReference>
<proteinExistence type="inferred from homology"/>
<dbReference type="InterPro" id="IPR017730">
    <property type="entry name" value="Chaperonin_ClpB"/>
</dbReference>
<dbReference type="NCBIfam" id="TIGR03346">
    <property type="entry name" value="chaperone_ClpB"/>
    <property type="match status" value="1"/>
</dbReference>
<keyword evidence="4 10" id="KW-0547">Nucleotide-binding</keyword>
<dbReference type="Gene3D" id="1.10.8.60">
    <property type="match status" value="1"/>
</dbReference>
<keyword evidence="3 9" id="KW-0677">Repeat</keyword>
<dbReference type="InterPro" id="IPR041546">
    <property type="entry name" value="ClpA/ClpB_AAA_lid"/>
</dbReference>
<evidence type="ECO:0000256" key="10">
    <source>
        <dbReference type="RuleBase" id="RU004432"/>
    </source>
</evidence>
<dbReference type="Gene3D" id="3.40.50.300">
    <property type="entry name" value="P-loop containing nucleotide triphosphate hydrolases"/>
    <property type="match status" value="3"/>
</dbReference>
<dbReference type="Gene3D" id="1.10.1780.10">
    <property type="entry name" value="Clp, N-terminal domain"/>
    <property type="match status" value="1"/>
</dbReference>
<dbReference type="GO" id="GO:0005737">
    <property type="term" value="C:cytoplasm"/>
    <property type="evidence" value="ECO:0007669"/>
    <property type="project" value="UniProtKB-SubCell"/>
</dbReference>
<evidence type="ECO:0000256" key="7">
    <source>
        <dbReference type="ARBA" id="ARBA00023186"/>
    </source>
</evidence>
<dbReference type="FunFam" id="3.40.50.300:FF:000010">
    <property type="entry name" value="Chaperone clpB 1, putative"/>
    <property type="match status" value="1"/>
</dbReference>
<keyword evidence="6 11" id="KW-0175">Coiled coil</keyword>
<dbReference type="PANTHER" id="PTHR11638:SF18">
    <property type="entry name" value="HEAT SHOCK PROTEIN 104"/>
    <property type="match status" value="1"/>
</dbReference>
<dbReference type="Proteomes" id="UP000229340">
    <property type="component" value="Chromosome"/>
</dbReference>
<dbReference type="STRING" id="34062.AXE82_10805"/>
<evidence type="ECO:0000313" key="14">
    <source>
        <dbReference type="Proteomes" id="UP000229340"/>
    </source>
</evidence>
<comment type="subunit">
    <text evidence="8">Homohexamer. The oligomerization is ATP-dependent.</text>
</comment>
<dbReference type="InterPro" id="IPR003959">
    <property type="entry name" value="ATPase_AAA_core"/>
</dbReference>
<dbReference type="Pfam" id="PF07724">
    <property type="entry name" value="AAA_2"/>
    <property type="match status" value="1"/>
</dbReference>
<comment type="subunit">
    <text evidence="11">Homohexamer; The oligomerization is ATP-dependent.</text>
</comment>